<dbReference type="Gene3D" id="1.10.10.10">
    <property type="entry name" value="Winged helix-like DNA-binding domain superfamily/Winged helix DNA-binding domain"/>
    <property type="match status" value="1"/>
</dbReference>
<dbReference type="SUPFAM" id="SSF46785">
    <property type="entry name" value="Winged helix' DNA-binding domain"/>
    <property type="match status" value="1"/>
</dbReference>
<accession>A0AAU7XAW7</accession>
<dbReference type="GO" id="GO:0008757">
    <property type="term" value="F:S-adenosylmethionine-dependent methyltransferase activity"/>
    <property type="evidence" value="ECO:0007669"/>
    <property type="project" value="InterPro"/>
</dbReference>
<dbReference type="Gene3D" id="3.40.50.150">
    <property type="entry name" value="Vaccinia Virus protein VP39"/>
    <property type="match status" value="1"/>
</dbReference>
<dbReference type="GO" id="GO:0003700">
    <property type="term" value="F:DNA-binding transcription factor activity"/>
    <property type="evidence" value="ECO:0007669"/>
    <property type="project" value="InterPro"/>
</dbReference>
<reference evidence="2" key="1">
    <citation type="submission" date="2024-06" db="EMBL/GenBank/DDBJ databases">
        <title>Methylostella associata gen. nov., sp. nov., a novel Ancalomicrobiaceae-affiliated facultatively methylotrophic bacteria that feed on methanotrophs of the genus Methylococcus.</title>
        <authorList>
            <person name="Saltykova V."/>
            <person name="Danilova O.V."/>
            <person name="Oshkin I.Y."/>
            <person name="Belova S.E."/>
            <person name="Pimenov N.V."/>
            <person name="Dedysh S.N."/>
        </authorList>
    </citation>
    <scope>NUCLEOTIDE SEQUENCE</scope>
    <source>
        <strain evidence="2">S20</strain>
    </source>
</reference>
<dbReference type="InterPro" id="IPR011991">
    <property type="entry name" value="ArsR-like_HTH"/>
</dbReference>
<evidence type="ECO:0000313" key="2">
    <source>
        <dbReference type="EMBL" id="XBY44889.1"/>
    </source>
</evidence>
<dbReference type="CDD" id="cd00090">
    <property type="entry name" value="HTH_ARSR"/>
    <property type="match status" value="1"/>
</dbReference>
<dbReference type="Pfam" id="PF01022">
    <property type="entry name" value="HTH_5"/>
    <property type="match status" value="1"/>
</dbReference>
<dbReference type="PANTHER" id="PTHR42912">
    <property type="entry name" value="METHYLTRANSFERASE"/>
    <property type="match status" value="1"/>
</dbReference>
<sequence length="343" mass="37972">MSYLSPVAAPDPEERLSADALVEVLRAAAEPTRFRILALLERGDLTVKDLTEILGQSQPRISRHLKLLAEAGLIERFPEGSWVYYRLADSVPAVTLTTVFRSLVDGRDIGLARDRERLDLVKRAHAERAAAYFARNAHAWDAIRSLQVEEAAVERAILEAVGTMPFDAYLDLGTGTGRLIELMDGRFARALGIDLSHDMLAIARTHLDKAGIGGVQIRQGDIYALPLARDSFDVVTMHQVLHYLDDPGKALREAARVLRPGGRLVVVDFAPHGLEVLRDEHAHRRLGFSHQDVSKFMEQAGLEVVSIRDLPSPDPDKLTVTLWLARDPRLAIAGRRIAQETVA</sequence>
<dbReference type="InterPro" id="IPR036388">
    <property type="entry name" value="WH-like_DNA-bd_sf"/>
</dbReference>
<evidence type="ECO:0000259" key="1">
    <source>
        <dbReference type="PROSITE" id="PS50987"/>
    </source>
</evidence>
<dbReference type="InterPro" id="IPR029063">
    <property type="entry name" value="SAM-dependent_MTases_sf"/>
</dbReference>
<dbReference type="AlphaFoldDB" id="A0AAU7XAW7"/>
<dbReference type="PRINTS" id="PR00778">
    <property type="entry name" value="HTHARSR"/>
</dbReference>
<feature type="domain" description="HTH arsR-type" evidence="1">
    <location>
        <begin position="13"/>
        <end position="107"/>
    </location>
</feature>
<dbReference type="SMART" id="SM00418">
    <property type="entry name" value="HTH_ARSR"/>
    <property type="match status" value="1"/>
</dbReference>
<proteinExistence type="predicted"/>
<organism evidence="2">
    <name type="scientific">Methyloraptor flagellatus</name>
    <dbReference type="NCBI Taxonomy" id="3162530"/>
    <lineage>
        <taxon>Bacteria</taxon>
        <taxon>Pseudomonadati</taxon>
        <taxon>Pseudomonadota</taxon>
        <taxon>Alphaproteobacteria</taxon>
        <taxon>Hyphomicrobiales</taxon>
        <taxon>Ancalomicrobiaceae</taxon>
        <taxon>Methyloraptor</taxon>
    </lineage>
</organism>
<dbReference type="SUPFAM" id="SSF53335">
    <property type="entry name" value="S-adenosyl-L-methionine-dependent methyltransferases"/>
    <property type="match status" value="1"/>
</dbReference>
<dbReference type="InterPro" id="IPR050508">
    <property type="entry name" value="Methyltransf_Superfamily"/>
</dbReference>
<dbReference type="InterPro" id="IPR001845">
    <property type="entry name" value="HTH_ArsR_DNA-bd_dom"/>
</dbReference>
<dbReference type="EMBL" id="CP158568">
    <property type="protein sequence ID" value="XBY44889.1"/>
    <property type="molecule type" value="Genomic_DNA"/>
</dbReference>
<dbReference type="InterPro" id="IPR036390">
    <property type="entry name" value="WH_DNA-bd_sf"/>
</dbReference>
<name>A0AAU7XAW7_9HYPH</name>
<dbReference type="PROSITE" id="PS50987">
    <property type="entry name" value="HTH_ARSR_2"/>
    <property type="match status" value="1"/>
</dbReference>
<dbReference type="CDD" id="cd02440">
    <property type="entry name" value="AdoMet_MTases"/>
    <property type="match status" value="1"/>
</dbReference>
<dbReference type="NCBIfam" id="NF033788">
    <property type="entry name" value="HTH_metalloreg"/>
    <property type="match status" value="1"/>
</dbReference>
<dbReference type="Pfam" id="PF08241">
    <property type="entry name" value="Methyltransf_11"/>
    <property type="match status" value="1"/>
</dbReference>
<protein>
    <submittedName>
        <fullName evidence="2">Metalloregulator ArsR/SmtB family transcription factor</fullName>
    </submittedName>
</protein>
<dbReference type="InterPro" id="IPR013216">
    <property type="entry name" value="Methyltransf_11"/>
</dbReference>
<dbReference type="RefSeq" id="WP_407049981.1">
    <property type="nucleotide sequence ID" value="NZ_CP158568.1"/>
</dbReference>
<dbReference type="KEGG" id="mflg:ABS361_00860"/>
<gene>
    <name evidence="2" type="ORF">ABS361_00860</name>
</gene>